<feature type="signal peptide" evidence="2">
    <location>
        <begin position="1"/>
        <end position="24"/>
    </location>
</feature>
<evidence type="ECO:0000256" key="1">
    <source>
        <dbReference type="SAM" id="Phobius"/>
    </source>
</evidence>
<proteinExistence type="predicted"/>
<keyword evidence="4" id="KW-1185">Reference proteome</keyword>
<organism evidence="3 4">
    <name type="scientific">Tateyamaria armeniaca</name>
    <dbReference type="NCBI Taxonomy" id="2518930"/>
    <lineage>
        <taxon>Bacteria</taxon>
        <taxon>Pseudomonadati</taxon>
        <taxon>Pseudomonadota</taxon>
        <taxon>Alphaproteobacteria</taxon>
        <taxon>Rhodobacterales</taxon>
        <taxon>Roseobacteraceae</taxon>
        <taxon>Tateyamaria</taxon>
    </lineage>
</organism>
<comment type="caution">
    <text evidence="3">The sequence shown here is derived from an EMBL/GenBank/DDBJ whole genome shotgun (WGS) entry which is preliminary data.</text>
</comment>
<feature type="transmembrane region" description="Helical" evidence="1">
    <location>
        <begin position="182"/>
        <end position="203"/>
    </location>
</feature>
<dbReference type="Proteomes" id="UP001627408">
    <property type="component" value="Unassembled WGS sequence"/>
</dbReference>
<evidence type="ECO:0000313" key="3">
    <source>
        <dbReference type="EMBL" id="MFL4471087.1"/>
    </source>
</evidence>
<evidence type="ECO:0000313" key="4">
    <source>
        <dbReference type="Proteomes" id="UP001627408"/>
    </source>
</evidence>
<reference evidence="3 4" key="1">
    <citation type="submission" date="2024-08" db="EMBL/GenBank/DDBJ databases">
        <title>Tateyamaria sp. nov., isolated from marine algae.</title>
        <authorList>
            <person name="Choi B.J."/>
            <person name="Kim J.M."/>
            <person name="Lee J.K."/>
            <person name="Choi D.G."/>
            <person name="Bayburt H."/>
            <person name="Baek J.H."/>
            <person name="Han D.M."/>
            <person name="Jeon C.O."/>
        </authorList>
    </citation>
    <scope>NUCLEOTIDE SEQUENCE [LARGE SCALE GENOMIC DNA]</scope>
    <source>
        <strain evidence="3 4">KMU-156</strain>
    </source>
</reference>
<accession>A0ABW8UZG4</accession>
<evidence type="ECO:0000256" key="2">
    <source>
        <dbReference type="SAM" id="SignalP"/>
    </source>
</evidence>
<dbReference type="InterPro" id="IPR022472">
    <property type="entry name" value="VPLPA-CTERM"/>
</dbReference>
<keyword evidence="1" id="KW-1133">Transmembrane helix</keyword>
<keyword evidence="2" id="KW-0732">Signal</keyword>
<feature type="chain" id="PRO_5046009949" evidence="2">
    <location>
        <begin position="25"/>
        <end position="210"/>
    </location>
</feature>
<protein>
    <submittedName>
        <fullName evidence="3">VPLPA-CTERM sorting domain-containing protein</fullName>
    </submittedName>
</protein>
<dbReference type="NCBIfam" id="TIGR03370">
    <property type="entry name" value="VPLPA-CTERM"/>
    <property type="match status" value="1"/>
</dbReference>
<gene>
    <name evidence="3" type="ORF">ACERZ8_14810</name>
</gene>
<sequence length="210" mass="21472">MSFFTKSVCALSVAAAFMAAPAVASVVSADFRGEFDLPDASFSAGARVLENLGVTLGAGAELDEGDEISNPSDWMGGVEADLSSEGLLTLTGRNAGGLGGDFDFASIMVSNIQFSHGREIIGFTQIGGASIYASGSATPFPTIRFGSDFFSISIDTTGTGSISDFVFAEGGTAQFQFELSPMVVPLPAGGLLLGTALLGFGLARRKTSHS</sequence>
<name>A0ABW8UZG4_9RHOB</name>
<keyword evidence="1" id="KW-0472">Membrane</keyword>
<dbReference type="EMBL" id="JBHDIY010000002">
    <property type="protein sequence ID" value="MFL4471087.1"/>
    <property type="molecule type" value="Genomic_DNA"/>
</dbReference>
<dbReference type="RefSeq" id="WP_407592918.1">
    <property type="nucleotide sequence ID" value="NZ_JBHDIY010000002.1"/>
</dbReference>
<keyword evidence="1" id="KW-0812">Transmembrane</keyword>